<dbReference type="Proteomes" id="UP000764110">
    <property type="component" value="Unassembled WGS sequence"/>
</dbReference>
<proteinExistence type="predicted"/>
<evidence type="ECO:0000313" key="2">
    <source>
        <dbReference type="Proteomes" id="UP000764110"/>
    </source>
</evidence>
<gene>
    <name evidence="1" type="ORF">MHUMG1_06042</name>
</gene>
<accession>A0A9P8M9R4</accession>
<keyword evidence="2" id="KW-1185">Reference proteome</keyword>
<organism evidence="1 2">
    <name type="scientific">Metarhizium humberi</name>
    <dbReference type="NCBI Taxonomy" id="2596975"/>
    <lineage>
        <taxon>Eukaryota</taxon>
        <taxon>Fungi</taxon>
        <taxon>Dikarya</taxon>
        <taxon>Ascomycota</taxon>
        <taxon>Pezizomycotina</taxon>
        <taxon>Sordariomycetes</taxon>
        <taxon>Hypocreomycetidae</taxon>
        <taxon>Hypocreales</taxon>
        <taxon>Clavicipitaceae</taxon>
        <taxon>Metarhizium</taxon>
    </lineage>
</organism>
<dbReference type="AlphaFoldDB" id="A0A9P8M9R4"/>
<evidence type="ECO:0000313" key="1">
    <source>
        <dbReference type="EMBL" id="KAH0596181.1"/>
    </source>
</evidence>
<dbReference type="EMBL" id="JACEFI010000010">
    <property type="protein sequence ID" value="KAH0596181.1"/>
    <property type="molecule type" value="Genomic_DNA"/>
</dbReference>
<comment type="caution">
    <text evidence="1">The sequence shown here is derived from an EMBL/GenBank/DDBJ whole genome shotgun (WGS) entry which is preliminary data.</text>
</comment>
<reference evidence="1 2" key="1">
    <citation type="submission" date="2020-07" db="EMBL/GenBank/DDBJ databases">
        <title>Metarhizium humberi genome.</title>
        <authorList>
            <person name="Lysoe E."/>
        </authorList>
    </citation>
    <scope>NUCLEOTIDE SEQUENCE [LARGE SCALE GENOMIC DNA]</scope>
    <source>
        <strain evidence="1 2">ESALQ1638</strain>
    </source>
</reference>
<sequence length="385" mass="42061">MLWDSTEQLLLRQPLPGEQTVRIPIRAVTQHGDNRVALAQLLRNLLGRGHVERRAGTQIDALLIQAPVHHLDALVVRNMQRPVQQVNVRLQVIRDASLPNALRDTRPRPLNQLPSRANIRVQHAPRRIGQVAPHPAPRHVLQVPRDAGESARRARRAGERVHAPRRLGPDLRPRRLNVCAPVGRVVKLVRPHSVVEGLGVPPRLVVVVVRVVKGHGRHGVHLGAEEAQQVDLALRLRVRHVDDEAVPAGAADVREPDARVAGGALDHGAPRAQEPALLGVLDHVQGCAVLDRAPRVHELGLAQDLAARLFGEPVEADEGGVSDGCGRGPLAVCPMATEYKHRPLLWDSIVREWERTASQALGDALGLGHGKRVSTRLGSFGRRNS</sequence>
<name>A0A9P8M9R4_9HYPO</name>
<protein>
    <submittedName>
        <fullName evidence="1">Uncharacterized protein</fullName>
    </submittedName>
</protein>